<feature type="chain" id="PRO_5039334761" evidence="1">
    <location>
        <begin position="23"/>
        <end position="154"/>
    </location>
</feature>
<organism evidence="2 3">
    <name type="scientific">Lederbergia citrea</name>
    <dbReference type="NCBI Taxonomy" id="2833581"/>
    <lineage>
        <taxon>Bacteria</taxon>
        <taxon>Bacillati</taxon>
        <taxon>Bacillota</taxon>
        <taxon>Bacilli</taxon>
        <taxon>Bacillales</taxon>
        <taxon>Bacillaceae</taxon>
        <taxon>Lederbergia</taxon>
    </lineage>
</organism>
<reference evidence="2 3" key="1">
    <citation type="submission" date="2021-05" db="EMBL/GenBank/DDBJ databases">
        <title>Novel Bacillus species.</title>
        <authorList>
            <person name="Liu G."/>
        </authorList>
    </citation>
    <scope>NUCLEOTIDE SEQUENCE [LARGE SCALE GENOMIC DNA]</scope>
    <source>
        <strain evidence="2 3">FJAT-49682</strain>
    </source>
</reference>
<protein>
    <submittedName>
        <fullName evidence="2">Endolytic transglycosylase MltG</fullName>
    </submittedName>
</protein>
<comment type="caution">
    <text evidence="2">The sequence shown here is derived from an EMBL/GenBank/DDBJ whole genome shotgun (WGS) entry which is preliminary data.</text>
</comment>
<accession>A0A942UIF3</accession>
<dbReference type="EMBL" id="JAGYPN010000001">
    <property type="protein sequence ID" value="MBS4222055.1"/>
    <property type="molecule type" value="Genomic_DNA"/>
</dbReference>
<keyword evidence="1" id="KW-0732">Signal</keyword>
<evidence type="ECO:0000313" key="2">
    <source>
        <dbReference type="EMBL" id="MBS4222055.1"/>
    </source>
</evidence>
<name>A0A942UIF3_9BACI</name>
<dbReference type="Proteomes" id="UP000676456">
    <property type="component" value="Unassembled WGS sequence"/>
</dbReference>
<feature type="signal peptide" evidence="1">
    <location>
        <begin position="1"/>
        <end position="22"/>
    </location>
</feature>
<proteinExistence type="predicted"/>
<sequence length="154" mass="17066">MTCKSIRSFAGGLIIAASTCGAVYFFGPSEATSTQIVEEKPSEEEMKSLLTSEGYVILTEEEWKNQLAAVETVEKKTEEVIKETVIYRTMLSVSSGMTSIDVGRALEKAKIIDNAKEFFNKVEKKGLSKALRPGTYEVESDMTMDEVISIIFKK</sequence>
<gene>
    <name evidence="2" type="ORF">KHA91_04710</name>
</gene>
<keyword evidence="3" id="KW-1185">Reference proteome</keyword>
<dbReference type="Gene3D" id="3.30.1490.480">
    <property type="entry name" value="Endolytic murein transglycosylase"/>
    <property type="match status" value="1"/>
</dbReference>
<dbReference type="AlphaFoldDB" id="A0A942UIF3"/>
<dbReference type="RefSeq" id="WP_213097027.1">
    <property type="nucleotide sequence ID" value="NZ_JAGYPN010000001.1"/>
</dbReference>
<evidence type="ECO:0000313" key="3">
    <source>
        <dbReference type="Proteomes" id="UP000676456"/>
    </source>
</evidence>
<evidence type="ECO:0000256" key="1">
    <source>
        <dbReference type="SAM" id="SignalP"/>
    </source>
</evidence>